<dbReference type="Gene3D" id="1.10.357.10">
    <property type="entry name" value="Tetracycline Repressor, domain 2"/>
    <property type="match status" value="1"/>
</dbReference>
<dbReference type="InterPro" id="IPR001647">
    <property type="entry name" value="HTH_TetR"/>
</dbReference>
<feature type="domain" description="HTH tetR-type" evidence="3">
    <location>
        <begin position="1"/>
        <end position="61"/>
    </location>
</feature>
<name>A0A1M6JRG0_9FLAO</name>
<keyword evidence="5" id="KW-1185">Reference proteome</keyword>
<dbReference type="PROSITE" id="PS50977">
    <property type="entry name" value="HTH_TETR_2"/>
    <property type="match status" value="1"/>
</dbReference>
<dbReference type="RefSeq" id="WP_170864646.1">
    <property type="nucleotide sequence ID" value="NZ_FQYP01000009.1"/>
</dbReference>
<feature type="DNA-binding region" description="H-T-H motif" evidence="2">
    <location>
        <begin position="24"/>
        <end position="43"/>
    </location>
</feature>
<dbReference type="InterPro" id="IPR009057">
    <property type="entry name" value="Homeodomain-like_sf"/>
</dbReference>
<evidence type="ECO:0000313" key="5">
    <source>
        <dbReference type="Proteomes" id="UP000184432"/>
    </source>
</evidence>
<protein>
    <submittedName>
        <fullName evidence="4">Transcriptional regulator, TetR family</fullName>
    </submittedName>
</protein>
<sequence length="217" mass="24988">METKQRILSQALKAFNKSGYGAVNLFELAKSLEMSRGNMTYHFKDKEALLKALMDQLWEKLTSGRVAKGIPSFQNLHHDAQLYYKLQKEYSFIFHDNQVLKHKLIAPKMKSLCDKTVKDIETAIAFSIQLGNMQTEPVPGVYKNLALTSWMMMFFWSSQQMIRGDKTKEDGEKVIWSLLLPHLTEKGLASFKKFFGDAYLDSLGEGFDQTMESYINF</sequence>
<dbReference type="GO" id="GO:0003677">
    <property type="term" value="F:DNA binding"/>
    <property type="evidence" value="ECO:0007669"/>
    <property type="project" value="UniProtKB-UniRule"/>
</dbReference>
<dbReference type="EMBL" id="FQYP01000009">
    <property type="protein sequence ID" value="SHJ49242.1"/>
    <property type="molecule type" value="Genomic_DNA"/>
</dbReference>
<dbReference type="Pfam" id="PF13972">
    <property type="entry name" value="TetR"/>
    <property type="match status" value="1"/>
</dbReference>
<evidence type="ECO:0000256" key="2">
    <source>
        <dbReference type="PROSITE-ProRule" id="PRU00335"/>
    </source>
</evidence>
<dbReference type="Proteomes" id="UP000184432">
    <property type="component" value="Unassembled WGS sequence"/>
</dbReference>
<evidence type="ECO:0000256" key="1">
    <source>
        <dbReference type="ARBA" id="ARBA00023125"/>
    </source>
</evidence>
<dbReference type="InterPro" id="IPR025722">
    <property type="entry name" value="TetR"/>
</dbReference>
<proteinExistence type="predicted"/>
<reference evidence="5" key="1">
    <citation type="submission" date="2016-11" db="EMBL/GenBank/DDBJ databases">
        <authorList>
            <person name="Varghese N."/>
            <person name="Submissions S."/>
        </authorList>
    </citation>
    <scope>NUCLEOTIDE SEQUENCE [LARGE SCALE GENOMIC DNA]</scope>
    <source>
        <strain evidence="5">DSM 22623</strain>
    </source>
</reference>
<dbReference type="Pfam" id="PF00440">
    <property type="entry name" value="TetR_N"/>
    <property type="match status" value="1"/>
</dbReference>
<keyword evidence="1 2" id="KW-0238">DNA-binding</keyword>
<evidence type="ECO:0000313" key="4">
    <source>
        <dbReference type="EMBL" id="SHJ49242.1"/>
    </source>
</evidence>
<evidence type="ECO:0000259" key="3">
    <source>
        <dbReference type="PROSITE" id="PS50977"/>
    </source>
</evidence>
<organism evidence="4 5">
    <name type="scientific">Aquimarina spongiae</name>
    <dbReference type="NCBI Taxonomy" id="570521"/>
    <lineage>
        <taxon>Bacteria</taxon>
        <taxon>Pseudomonadati</taxon>
        <taxon>Bacteroidota</taxon>
        <taxon>Flavobacteriia</taxon>
        <taxon>Flavobacteriales</taxon>
        <taxon>Flavobacteriaceae</taxon>
        <taxon>Aquimarina</taxon>
    </lineage>
</organism>
<dbReference type="PRINTS" id="PR00455">
    <property type="entry name" value="HTHTETR"/>
</dbReference>
<gene>
    <name evidence="4" type="ORF">SAMN04488508_109206</name>
</gene>
<dbReference type="STRING" id="570521.SAMN04488508_109206"/>
<dbReference type="SUPFAM" id="SSF46689">
    <property type="entry name" value="Homeodomain-like"/>
    <property type="match status" value="1"/>
</dbReference>
<accession>A0A1M6JRG0</accession>
<dbReference type="AlphaFoldDB" id="A0A1M6JRG0"/>